<evidence type="ECO:0000313" key="4">
    <source>
        <dbReference type="Proteomes" id="UP000265489"/>
    </source>
</evidence>
<dbReference type="Pfam" id="PF13477">
    <property type="entry name" value="Glyco_trans_4_2"/>
    <property type="match status" value="1"/>
</dbReference>
<dbReference type="Pfam" id="PF00534">
    <property type="entry name" value="Glycos_transf_1"/>
    <property type="match status" value="1"/>
</dbReference>
<dbReference type="EMBL" id="QRYQ01000016">
    <property type="protein sequence ID" value="RGU90597.1"/>
    <property type="molecule type" value="Genomic_DNA"/>
</dbReference>
<dbReference type="RefSeq" id="WP_118325483.1">
    <property type="nucleotide sequence ID" value="NZ_QRYH01000016.1"/>
</dbReference>
<dbReference type="InterPro" id="IPR001296">
    <property type="entry name" value="Glyco_trans_1"/>
</dbReference>
<dbReference type="PANTHER" id="PTHR12526">
    <property type="entry name" value="GLYCOSYLTRANSFERASE"/>
    <property type="match status" value="1"/>
</dbReference>
<proteinExistence type="predicted"/>
<dbReference type="Gene3D" id="3.40.50.2000">
    <property type="entry name" value="Glycogen Phosphorylase B"/>
    <property type="match status" value="2"/>
</dbReference>
<dbReference type="AlphaFoldDB" id="A0A395W7B4"/>
<gene>
    <name evidence="3" type="ORF">DWW32_08550</name>
</gene>
<evidence type="ECO:0000259" key="1">
    <source>
        <dbReference type="Pfam" id="PF00534"/>
    </source>
</evidence>
<organism evidence="3 4">
    <name type="scientific">Holdemanella biformis</name>
    <dbReference type="NCBI Taxonomy" id="1735"/>
    <lineage>
        <taxon>Bacteria</taxon>
        <taxon>Bacillati</taxon>
        <taxon>Bacillota</taxon>
        <taxon>Erysipelotrichia</taxon>
        <taxon>Erysipelotrichales</taxon>
        <taxon>Erysipelotrichaceae</taxon>
        <taxon>Holdemanella</taxon>
    </lineage>
</organism>
<dbReference type="GO" id="GO:0016757">
    <property type="term" value="F:glycosyltransferase activity"/>
    <property type="evidence" value="ECO:0007669"/>
    <property type="project" value="InterPro"/>
</dbReference>
<comment type="caution">
    <text evidence="3">The sequence shown here is derived from an EMBL/GenBank/DDBJ whole genome shotgun (WGS) entry which is preliminary data.</text>
</comment>
<evidence type="ECO:0000259" key="2">
    <source>
        <dbReference type="Pfam" id="PF13477"/>
    </source>
</evidence>
<reference evidence="3 4" key="1">
    <citation type="submission" date="2018-08" db="EMBL/GenBank/DDBJ databases">
        <title>A genome reference for cultivated species of the human gut microbiota.</title>
        <authorList>
            <person name="Zou Y."/>
            <person name="Xue W."/>
            <person name="Luo G."/>
        </authorList>
    </citation>
    <scope>NUCLEOTIDE SEQUENCE [LARGE SCALE GENOMIC DNA]</scope>
    <source>
        <strain evidence="3 4">AF15-20</strain>
    </source>
</reference>
<feature type="domain" description="Glycosyltransferase subfamily 4-like N-terminal" evidence="2">
    <location>
        <begin position="3"/>
        <end position="143"/>
    </location>
</feature>
<dbReference type="SUPFAM" id="SSF53756">
    <property type="entry name" value="UDP-Glycosyltransferase/glycogen phosphorylase"/>
    <property type="match status" value="1"/>
</dbReference>
<sequence>MKKIMLISPKDNNFYNFRSELILKLNEDYEVVLVCPYGKKIDYFTDRGCRFIDLSIDRRGKNIFNDLILINEYKKLIKEEQPDIVLTYTAKPSIYAGYVCGRLKVPYIVNNAGLIETKGIFDVFMKLLYKIGWSHASCMMYQNTYERDVVNKLLKNKVHYKDIPGSGVNINQFKYTKYPEKNDVIIFNYVARIVKIKGIDEFLECAKQIKKKHNNVVFRIFGDFDDDYYREILKNLEKENVVEYCGVQMDMKPYIEQCHAVIHPSYYEGMTNVVLEHSAMGRPCLGSNIPGVREGIEDGITGYLFEPKDVNSMIDCVEKFINLSYEKKENMGKKARIKMENEFDRNIVTDIYIEELNKILR</sequence>
<keyword evidence="3" id="KW-0808">Transferase</keyword>
<feature type="domain" description="Glycosyl transferase family 1" evidence="1">
    <location>
        <begin position="177"/>
        <end position="336"/>
    </location>
</feature>
<accession>A0A395W7B4</accession>
<dbReference type="CDD" id="cd03808">
    <property type="entry name" value="GT4_CapM-like"/>
    <property type="match status" value="1"/>
</dbReference>
<protein>
    <submittedName>
        <fullName evidence="3">Glycosyltransferase family 1 protein</fullName>
    </submittedName>
</protein>
<name>A0A395W7B4_9FIRM</name>
<evidence type="ECO:0000313" key="3">
    <source>
        <dbReference type="EMBL" id="RGU90597.1"/>
    </source>
</evidence>
<dbReference type="GeneID" id="66579964"/>
<dbReference type="InterPro" id="IPR028098">
    <property type="entry name" value="Glyco_trans_4-like_N"/>
</dbReference>
<dbReference type="Proteomes" id="UP000265489">
    <property type="component" value="Unassembled WGS sequence"/>
</dbReference>
<dbReference type="PANTHER" id="PTHR12526:SF630">
    <property type="entry name" value="GLYCOSYLTRANSFERASE"/>
    <property type="match status" value="1"/>
</dbReference>